<dbReference type="RefSeq" id="WP_090703891.1">
    <property type="nucleotide sequence ID" value="NZ_FOSP01000092.1"/>
</dbReference>
<sequence>MPTPDWREEKAKFVIQSICRILTLPNIPQPVREELGGQALWNALKLFSNALEERLGGNDTKWSPALVQLFVNKPGQCDQWLELMVEPEFSAGDYWKRDGE</sequence>
<gene>
    <name evidence="1" type="ORF">SAMN05216302_10923</name>
</gene>
<reference evidence="2" key="1">
    <citation type="submission" date="2016-10" db="EMBL/GenBank/DDBJ databases">
        <authorList>
            <person name="Varghese N."/>
            <person name="Submissions S."/>
        </authorList>
    </citation>
    <scope>NUCLEOTIDE SEQUENCE [LARGE SCALE GENOMIC DNA]</scope>
    <source>
        <strain evidence="2">Nm69</strain>
    </source>
</reference>
<name>A0A1I4HPE7_9PROT</name>
<evidence type="ECO:0000313" key="1">
    <source>
        <dbReference type="EMBL" id="SFL43431.1"/>
    </source>
</evidence>
<protein>
    <submittedName>
        <fullName evidence="1">Uncharacterized protein</fullName>
    </submittedName>
</protein>
<dbReference type="STRING" id="52441.SAMN05216302_10923"/>
<organism evidence="1 2">
    <name type="scientific">Nitrosomonas aestuarii</name>
    <dbReference type="NCBI Taxonomy" id="52441"/>
    <lineage>
        <taxon>Bacteria</taxon>
        <taxon>Pseudomonadati</taxon>
        <taxon>Pseudomonadota</taxon>
        <taxon>Betaproteobacteria</taxon>
        <taxon>Nitrosomonadales</taxon>
        <taxon>Nitrosomonadaceae</taxon>
        <taxon>Nitrosomonas</taxon>
    </lineage>
</organism>
<accession>A0A1I4HPE7</accession>
<dbReference type="Proteomes" id="UP000199533">
    <property type="component" value="Unassembled WGS sequence"/>
</dbReference>
<dbReference type="EMBL" id="FOSP01000092">
    <property type="protein sequence ID" value="SFL43431.1"/>
    <property type="molecule type" value="Genomic_DNA"/>
</dbReference>
<keyword evidence="2" id="KW-1185">Reference proteome</keyword>
<dbReference type="OrthoDB" id="7064149at2"/>
<proteinExistence type="predicted"/>
<dbReference type="AlphaFoldDB" id="A0A1I4HPE7"/>
<evidence type="ECO:0000313" key="2">
    <source>
        <dbReference type="Proteomes" id="UP000199533"/>
    </source>
</evidence>